<keyword evidence="2 5" id="KW-0547">Nucleotide-binding</keyword>
<feature type="compositionally biased region" description="Polar residues" evidence="6">
    <location>
        <begin position="314"/>
        <end position="325"/>
    </location>
</feature>
<feature type="region of interest" description="Disordered" evidence="6">
    <location>
        <begin position="354"/>
        <end position="396"/>
    </location>
</feature>
<dbReference type="SUPFAM" id="SSF56112">
    <property type="entry name" value="Protein kinase-like (PK-like)"/>
    <property type="match status" value="1"/>
</dbReference>
<dbReference type="AlphaFoldDB" id="S4XWH8"/>
<feature type="compositionally biased region" description="Pro residues" evidence="6">
    <location>
        <begin position="470"/>
        <end position="480"/>
    </location>
</feature>
<feature type="binding site" evidence="5">
    <location>
        <position position="39"/>
    </location>
    <ligand>
        <name>ATP</name>
        <dbReference type="ChEBI" id="CHEBI:30616"/>
    </ligand>
</feature>
<dbReference type="Pfam" id="PF00069">
    <property type="entry name" value="Pkinase"/>
    <property type="match status" value="1"/>
</dbReference>
<feature type="compositionally biased region" description="Low complexity" evidence="6">
    <location>
        <begin position="481"/>
        <end position="492"/>
    </location>
</feature>
<name>S4XWH8_SORCE</name>
<gene>
    <name evidence="8" type="ORF">SCE1572_21580</name>
</gene>
<dbReference type="Proteomes" id="UP000014803">
    <property type="component" value="Chromosome"/>
</dbReference>
<evidence type="ECO:0000256" key="4">
    <source>
        <dbReference type="ARBA" id="ARBA00022840"/>
    </source>
</evidence>
<dbReference type="PROSITE" id="PS00108">
    <property type="entry name" value="PROTEIN_KINASE_ST"/>
    <property type="match status" value="1"/>
</dbReference>
<dbReference type="Gene3D" id="3.30.200.20">
    <property type="entry name" value="Phosphorylase Kinase, domain 1"/>
    <property type="match status" value="1"/>
</dbReference>
<feature type="domain" description="Protein kinase" evidence="7">
    <location>
        <begin position="10"/>
        <end position="286"/>
    </location>
</feature>
<evidence type="ECO:0000313" key="9">
    <source>
        <dbReference type="Proteomes" id="UP000014803"/>
    </source>
</evidence>
<dbReference type="EMBL" id="CP003969">
    <property type="protein sequence ID" value="AGP36859.1"/>
    <property type="molecule type" value="Genomic_DNA"/>
</dbReference>
<dbReference type="InterPro" id="IPR000719">
    <property type="entry name" value="Prot_kinase_dom"/>
</dbReference>
<dbReference type="PROSITE" id="PS50011">
    <property type="entry name" value="PROTEIN_KINASE_DOM"/>
    <property type="match status" value="1"/>
</dbReference>
<dbReference type="STRING" id="1254432.SCE1572_21580"/>
<feature type="compositionally biased region" description="Low complexity" evidence="6">
    <location>
        <begin position="572"/>
        <end position="581"/>
    </location>
</feature>
<feature type="region of interest" description="Disordered" evidence="6">
    <location>
        <begin position="310"/>
        <end position="330"/>
    </location>
</feature>
<keyword evidence="3" id="KW-0418">Kinase</keyword>
<dbReference type="HOGENOM" id="CLU_000288_63_44_7"/>
<evidence type="ECO:0000256" key="3">
    <source>
        <dbReference type="ARBA" id="ARBA00022777"/>
    </source>
</evidence>
<dbReference type="GO" id="GO:0004674">
    <property type="term" value="F:protein serine/threonine kinase activity"/>
    <property type="evidence" value="ECO:0007669"/>
    <property type="project" value="TreeGrafter"/>
</dbReference>
<evidence type="ECO:0000313" key="8">
    <source>
        <dbReference type="EMBL" id="AGP36859.1"/>
    </source>
</evidence>
<dbReference type="GO" id="GO:0005524">
    <property type="term" value="F:ATP binding"/>
    <property type="evidence" value="ECO:0007669"/>
    <property type="project" value="UniProtKB-UniRule"/>
</dbReference>
<evidence type="ECO:0000256" key="6">
    <source>
        <dbReference type="SAM" id="MobiDB-lite"/>
    </source>
</evidence>
<evidence type="ECO:0000256" key="1">
    <source>
        <dbReference type="ARBA" id="ARBA00022679"/>
    </source>
</evidence>
<dbReference type="PATRIC" id="fig|1254432.3.peg.4874"/>
<protein>
    <recommendedName>
        <fullName evidence="7">Protein kinase domain-containing protein</fullName>
    </recommendedName>
</protein>
<dbReference type="InterPro" id="IPR011009">
    <property type="entry name" value="Kinase-like_dom_sf"/>
</dbReference>
<evidence type="ECO:0000256" key="2">
    <source>
        <dbReference type="ARBA" id="ARBA00022741"/>
    </source>
</evidence>
<evidence type="ECO:0000256" key="5">
    <source>
        <dbReference type="PROSITE-ProRule" id="PRU10141"/>
    </source>
</evidence>
<evidence type="ECO:0000259" key="7">
    <source>
        <dbReference type="PROSITE" id="PS50011"/>
    </source>
</evidence>
<dbReference type="KEGG" id="scu:SCE1572_21580"/>
<dbReference type="PANTHER" id="PTHR43289:SF30">
    <property type="entry name" value="NON-SPECIFIC SERINE_THREONINE PROTEIN KINASE"/>
    <property type="match status" value="1"/>
</dbReference>
<dbReference type="eggNOG" id="COG0515">
    <property type="taxonomic scope" value="Bacteria"/>
</dbReference>
<dbReference type="SMART" id="SM00220">
    <property type="entry name" value="S_TKc"/>
    <property type="match status" value="1"/>
</dbReference>
<sequence>MIGTIIDGKYQIRKLLGEGAMGSVYEAEHTGTGRRCAVKVISSADLTRDPKVVSRFQREARAAGAIDTQHITQVLDAGVDRDSKLPFLAMEYLAGEDVHQLIKRVGPLAPDLALRIVAQSCLGLQKAHEASVVHRDIKPHNLFLSRRDAGEILVKLLDFGIAKVKMDRANETEGADLTRTGNLIGSPLYMSPEQARGQKEIDHRTDIWSLGAVLYQALTGRTPYHHITALGELIIAICSDPPPPVQDFAPWVPPEVAAIVHRCLLQAPGQRYQSAQEMFGAIRPLLPYGWGIHESMLVPLPDAVRRQSAPRLSMNGNAPPANQSGAYAAASPANQSGGYHALAASPANQSGAYAAASPANQSGGYPAVPHEHRGGGYPSFAPPPSPSGPHGAIAPAANHAGAATTGALTQSHRGTQPGASRVPVVAGAALLAAGIAAGVYFVSRGSPEPAAPPAASATPEVLPTAAATPTPTPAPAPPPAATGTSEAAAAEPQPRRVQVVILPPDASVEVEGAGATTRNGILEITGPLGSEHRVRVFKGANETVTDVIVTTSGARPLKIELPPTPVKGAPVLPAKSASAAPPAAPAPAPAPTTYKGIINDTEEFGK</sequence>
<dbReference type="PROSITE" id="PS00107">
    <property type="entry name" value="PROTEIN_KINASE_ATP"/>
    <property type="match status" value="1"/>
</dbReference>
<organism evidence="8 9">
    <name type="scientific">Sorangium cellulosum So0157-2</name>
    <dbReference type="NCBI Taxonomy" id="1254432"/>
    <lineage>
        <taxon>Bacteria</taxon>
        <taxon>Pseudomonadati</taxon>
        <taxon>Myxococcota</taxon>
        <taxon>Polyangia</taxon>
        <taxon>Polyangiales</taxon>
        <taxon>Polyangiaceae</taxon>
        <taxon>Sorangium</taxon>
    </lineage>
</organism>
<feature type="region of interest" description="Disordered" evidence="6">
    <location>
        <begin position="572"/>
        <end position="606"/>
    </location>
</feature>
<dbReference type="OrthoDB" id="5485879at2"/>
<proteinExistence type="predicted"/>
<feature type="region of interest" description="Disordered" evidence="6">
    <location>
        <begin position="446"/>
        <end position="494"/>
    </location>
</feature>
<keyword evidence="4 5" id="KW-0067">ATP-binding</keyword>
<feature type="compositionally biased region" description="Low complexity" evidence="6">
    <location>
        <begin position="453"/>
        <end position="469"/>
    </location>
</feature>
<dbReference type="InterPro" id="IPR017441">
    <property type="entry name" value="Protein_kinase_ATP_BS"/>
</dbReference>
<dbReference type="RefSeq" id="WP_020736249.1">
    <property type="nucleotide sequence ID" value="NC_021658.1"/>
</dbReference>
<dbReference type="InterPro" id="IPR008271">
    <property type="entry name" value="Ser/Thr_kinase_AS"/>
</dbReference>
<dbReference type="CDD" id="cd14014">
    <property type="entry name" value="STKc_PknB_like"/>
    <property type="match status" value="1"/>
</dbReference>
<dbReference type="PANTHER" id="PTHR43289">
    <property type="entry name" value="MITOGEN-ACTIVATED PROTEIN KINASE KINASE KINASE 20-RELATED"/>
    <property type="match status" value="1"/>
</dbReference>
<accession>S4XWH8</accession>
<dbReference type="Gene3D" id="1.10.510.10">
    <property type="entry name" value="Transferase(Phosphotransferase) domain 1"/>
    <property type="match status" value="1"/>
</dbReference>
<keyword evidence="1" id="KW-0808">Transferase</keyword>
<reference evidence="8 9" key="1">
    <citation type="journal article" date="2013" name="Sci. Rep.">
        <title>Extraordinary expansion of a Sorangium cellulosum genome from an alkaline milieu.</title>
        <authorList>
            <person name="Han K."/>
            <person name="Li Z.F."/>
            <person name="Peng R."/>
            <person name="Zhu L.P."/>
            <person name="Zhou T."/>
            <person name="Wang L.G."/>
            <person name="Li S.G."/>
            <person name="Zhang X.B."/>
            <person name="Hu W."/>
            <person name="Wu Z.H."/>
            <person name="Qin N."/>
            <person name="Li Y.Z."/>
        </authorList>
    </citation>
    <scope>NUCLEOTIDE SEQUENCE [LARGE SCALE GENOMIC DNA]</scope>
    <source>
        <strain evidence="8 9">So0157-2</strain>
    </source>
</reference>